<dbReference type="EMBL" id="SNRW01031652">
    <property type="protein sequence ID" value="KAA6357288.1"/>
    <property type="molecule type" value="Genomic_DNA"/>
</dbReference>
<dbReference type="Proteomes" id="UP000324800">
    <property type="component" value="Unassembled WGS sequence"/>
</dbReference>
<protein>
    <submittedName>
        <fullName evidence="1">Uncharacterized protein</fullName>
    </submittedName>
</protein>
<feature type="non-terminal residue" evidence="1">
    <location>
        <position position="1"/>
    </location>
</feature>
<name>A0A5J4TGA0_9EUKA</name>
<comment type="caution">
    <text evidence="1">The sequence shown here is derived from an EMBL/GenBank/DDBJ whole genome shotgun (WGS) entry which is preliminary data.</text>
</comment>
<accession>A0A5J4TGA0</accession>
<gene>
    <name evidence="1" type="ORF">EZS28_047185</name>
</gene>
<reference evidence="1 2" key="1">
    <citation type="submission" date="2019-03" db="EMBL/GenBank/DDBJ databases">
        <title>Single cell metagenomics reveals metabolic interactions within the superorganism composed of flagellate Streblomastix strix and complex community of Bacteroidetes bacteria on its surface.</title>
        <authorList>
            <person name="Treitli S.C."/>
            <person name="Kolisko M."/>
            <person name="Husnik F."/>
            <person name="Keeling P."/>
            <person name="Hampl V."/>
        </authorList>
    </citation>
    <scope>NUCLEOTIDE SEQUENCE [LARGE SCALE GENOMIC DNA]</scope>
    <source>
        <strain evidence="1">ST1C</strain>
    </source>
</reference>
<evidence type="ECO:0000313" key="1">
    <source>
        <dbReference type="EMBL" id="KAA6357288.1"/>
    </source>
</evidence>
<proteinExistence type="predicted"/>
<dbReference type="AlphaFoldDB" id="A0A5J4TGA0"/>
<evidence type="ECO:0000313" key="2">
    <source>
        <dbReference type="Proteomes" id="UP000324800"/>
    </source>
</evidence>
<organism evidence="1 2">
    <name type="scientific">Streblomastix strix</name>
    <dbReference type="NCBI Taxonomy" id="222440"/>
    <lineage>
        <taxon>Eukaryota</taxon>
        <taxon>Metamonada</taxon>
        <taxon>Preaxostyla</taxon>
        <taxon>Oxymonadida</taxon>
        <taxon>Streblomastigidae</taxon>
        <taxon>Streblomastix</taxon>
    </lineage>
</organism>
<sequence>RYWTPTILLGIRIADAVIEGYNKLWYFKYRDSQLQGRDTYGCGWSDDPCRTFEFDLQEVILGIGGNEIELIENKTIMISDNTNGYDQKFKDVSTTFEDNNKG</sequence>